<dbReference type="SMART" id="SM00173">
    <property type="entry name" value="RAS"/>
    <property type="match status" value="1"/>
</dbReference>
<keyword evidence="2" id="KW-0342">GTP-binding</keyword>
<feature type="compositionally biased region" description="Basic and acidic residues" evidence="3">
    <location>
        <begin position="190"/>
        <end position="205"/>
    </location>
</feature>
<dbReference type="InterPro" id="IPR001806">
    <property type="entry name" value="Small_GTPase"/>
</dbReference>
<dbReference type="InterPro" id="IPR027417">
    <property type="entry name" value="P-loop_NTPase"/>
</dbReference>
<proteinExistence type="predicted"/>
<accession>D2VF36</accession>
<dbReference type="InterPro" id="IPR020849">
    <property type="entry name" value="Small_GTPase_Ras-type"/>
</dbReference>
<gene>
    <name evidence="4" type="ORF">NAEGRDRAFT_33556</name>
</gene>
<dbReference type="KEGG" id="ngr:NAEGRDRAFT_33556"/>
<dbReference type="PANTHER" id="PTHR24070">
    <property type="entry name" value="RAS, DI-RAS, AND RHEB FAMILY MEMBERS OF SMALL GTPASE SUPERFAMILY"/>
    <property type="match status" value="1"/>
</dbReference>
<dbReference type="GeneID" id="8856919"/>
<dbReference type="GO" id="GO:0005525">
    <property type="term" value="F:GTP binding"/>
    <property type="evidence" value="ECO:0007669"/>
    <property type="project" value="UniProtKB-KW"/>
</dbReference>
<dbReference type="SUPFAM" id="SSF52540">
    <property type="entry name" value="P-loop containing nucleoside triphosphate hydrolases"/>
    <property type="match status" value="1"/>
</dbReference>
<dbReference type="eggNOG" id="KOG0395">
    <property type="taxonomic scope" value="Eukaryota"/>
</dbReference>
<dbReference type="RefSeq" id="XP_002677452.1">
    <property type="nucleotide sequence ID" value="XM_002677406.1"/>
</dbReference>
<sequence>MPKNDKGEECFTFAVCGGGGVGKSSITIRWTQDTFIEIYDPTIENTFDIARKVDNKTTYLTIVDTAGQDEFSALQDVYMRTAFGFVLVFDCTSHQSLEELQKYTERISRIKMDVNKPVDGKECPIIIIGNKVDMLKENPKLKGITEKETKEFMKTHLLLPENTPLFFASAKTTENLKECFESIVREMRDFERGQQPKTNPFEDEKKKRRNSGGGGLFSSISASNSKETDLKNVQDII</sequence>
<dbReference type="PROSITE" id="PS51419">
    <property type="entry name" value="RAB"/>
    <property type="match status" value="1"/>
</dbReference>
<dbReference type="PROSITE" id="PS51421">
    <property type="entry name" value="RAS"/>
    <property type="match status" value="1"/>
</dbReference>
<feature type="compositionally biased region" description="Basic and acidic residues" evidence="3">
    <location>
        <begin position="226"/>
        <end position="237"/>
    </location>
</feature>
<dbReference type="Gene3D" id="3.40.50.300">
    <property type="entry name" value="P-loop containing nucleotide triphosphate hydrolases"/>
    <property type="match status" value="1"/>
</dbReference>
<evidence type="ECO:0000256" key="1">
    <source>
        <dbReference type="ARBA" id="ARBA00022741"/>
    </source>
</evidence>
<dbReference type="STRING" id="5762.D2VF36"/>
<dbReference type="SMART" id="SM00175">
    <property type="entry name" value="RAB"/>
    <property type="match status" value="1"/>
</dbReference>
<evidence type="ECO:0000256" key="2">
    <source>
        <dbReference type="ARBA" id="ARBA00023134"/>
    </source>
</evidence>
<dbReference type="Proteomes" id="UP000006671">
    <property type="component" value="Unassembled WGS sequence"/>
</dbReference>
<dbReference type="GO" id="GO:0003924">
    <property type="term" value="F:GTPase activity"/>
    <property type="evidence" value="ECO:0007669"/>
    <property type="project" value="InterPro"/>
</dbReference>
<dbReference type="Pfam" id="PF00071">
    <property type="entry name" value="Ras"/>
    <property type="match status" value="1"/>
</dbReference>
<dbReference type="AlphaFoldDB" id="D2VF36"/>
<dbReference type="GO" id="GO:0016020">
    <property type="term" value="C:membrane"/>
    <property type="evidence" value="ECO:0007669"/>
    <property type="project" value="InterPro"/>
</dbReference>
<dbReference type="EMBL" id="GG738867">
    <property type="protein sequence ID" value="EFC44708.1"/>
    <property type="molecule type" value="Genomic_DNA"/>
</dbReference>
<organism evidence="5">
    <name type="scientific">Naegleria gruberi</name>
    <name type="common">Amoeba</name>
    <dbReference type="NCBI Taxonomy" id="5762"/>
    <lineage>
        <taxon>Eukaryota</taxon>
        <taxon>Discoba</taxon>
        <taxon>Heterolobosea</taxon>
        <taxon>Tetramitia</taxon>
        <taxon>Eutetramitia</taxon>
        <taxon>Vahlkampfiidae</taxon>
        <taxon>Naegleria</taxon>
    </lineage>
</organism>
<keyword evidence="5" id="KW-1185">Reference proteome</keyword>
<dbReference type="PRINTS" id="PR00449">
    <property type="entry name" value="RASTRNSFRMNG"/>
</dbReference>
<protein>
    <submittedName>
        <fullName evidence="4">Ras family small GTPase</fullName>
    </submittedName>
</protein>
<evidence type="ECO:0000313" key="4">
    <source>
        <dbReference type="EMBL" id="EFC44708.1"/>
    </source>
</evidence>
<dbReference type="OrthoDB" id="265044at2759"/>
<dbReference type="SMART" id="SM00174">
    <property type="entry name" value="RHO"/>
    <property type="match status" value="1"/>
</dbReference>
<name>D2VF36_NAEGR</name>
<dbReference type="InParanoid" id="D2VF36"/>
<dbReference type="NCBIfam" id="TIGR00231">
    <property type="entry name" value="small_GTP"/>
    <property type="match status" value="1"/>
</dbReference>
<keyword evidence="1" id="KW-0547">Nucleotide-binding</keyword>
<evidence type="ECO:0000256" key="3">
    <source>
        <dbReference type="SAM" id="MobiDB-lite"/>
    </source>
</evidence>
<dbReference type="VEuPathDB" id="AmoebaDB:NAEGRDRAFT_33556"/>
<dbReference type="InterPro" id="IPR005225">
    <property type="entry name" value="Small_GTP-bd"/>
</dbReference>
<dbReference type="FunFam" id="3.40.50.300:FF:001447">
    <property type="entry name" value="Ras-related protein Rab-1B"/>
    <property type="match status" value="1"/>
</dbReference>
<evidence type="ECO:0000313" key="5">
    <source>
        <dbReference type="Proteomes" id="UP000006671"/>
    </source>
</evidence>
<reference evidence="4 5" key="1">
    <citation type="journal article" date="2010" name="Cell">
        <title>The genome of Naegleria gruberi illuminates early eukaryotic versatility.</title>
        <authorList>
            <person name="Fritz-Laylin L.K."/>
            <person name="Prochnik S.E."/>
            <person name="Ginger M.L."/>
            <person name="Dacks J.B."/>
            <person name="Carpenter M.L."/>
            <person name="Field M.C."/>
            <person name="Kuo A."/>
            <person name="Paredez A."/>
            <person name="Chapman J."/>
            <person name="Pham J."/>
            <person name="Shu S."/>
            <person name="Neupane R."/>
            <person name="Cipriano M."/>
            <person name="Mancuso J."/>
            <person name="Tu H."/>
            <person name="Salamov A."/>
            <person name="Lindquist E."/>
            <person name="Shapiro H."/>
            <person name="Lucas S."/>
            <person name="Grigoriev I.V."/>
            <person name="Cande W.Z."/>
            <person name="Fulton C."/>
            <person name="Rokhsar D.S."/>
            <person name="Dawson S.C."/>
        </authorList>
    </citation>
    <scope>NUCLEOTIDE SEQUENCE [LARGE SCALE GENOMIC DNA]</scope>
    <source>
        <strain evidence="4 5">NEG-M</strain>
    </source>
</reference>
<feature type="region of interest" description="Disordered" evidence="3">
    <location>
        <begin position="190"/>
        <end position="237"/>
    </location>
</feature>
<dbReference type="GO" id="GO:0007165">
    <property type="term" value="P:signal transduction"/>
    <property type="evidence" value="ECO:0007669"/>
    <property type="project" value="InterPro"/>
</dbReference>